<sequence>MEKKGTTQGSINFKGQVADLSGEVHLLPCAVKYDGPSSVSDYFKPKSTRLEVEGLSVKEAHFRGRKLQGATISIPDGYSGFVVGKKNLGKQKDANSSEENLNCWEMNAKFKNITYWNHDNLPSQDDAFLCSFHWLSVAKSLHKPVAAEDLGSASIALGKMEEGTKKEKK</sequence>
<evidence type="ECO:0000313" key="1">
    <source>
        <dbReference type="Proteomes" id="UP001652623"/>
    </source>
</evidence>
<dbReference type="GO" id="GO:0006401">
    <property type="term" value="P:RNA catabolic process"/>
    <property type="evidence" value="ECO:0007669"/>
    <property type="project" value="InterPro"/>
</dbReference>
<dbReference type="GO" id="GO:0032299">
    <property type="term" value="C:ribonuclease H2 complex"/>
    <property type="evidence" value="ECO:0007669"/>
    <property type="project" value="InterPro"/>
</dbReference>
<organism evidence="1 2">
    <name type="scientific">Ziziphus jujuba</name>
    <name type="common">Chinese jujube</name>
    <name type="synonym">Ziziphus sativa</name>
    <dbReference type="NCBI Taxonomy" id="326968"/>
    <lineage>
        <taxon>Eukaryota</taxon>
        <taxon>Viridiplantae</taxon>
        <taxon>Streptophyta</taxon>
        <taxon>Embryophyta</taxon>
        <taxon>Tracheophyta</taxon>
        <taxon>Spermatophyta</taxon>
        <taxon>Magnoliopsida</taxon>
        <taxon>eudicotyledons</taxon>
        <taxon>Gunneridae</taxon>
        <taxon>Pentapetalae</taxon>
        <taxon>rosids</taxon>
        <taxon>fabids</taxon>
        <taxon>Rosales</taxon>
        <taxon>Rhamnaceae</taxon>
        <taxon>Paliureae</taxon>
        <taxon>Ziziphus</taxon>
    </lineage>
</organism>
<dbReference type="Gene3D" id="2.40.128.680">
    <property type="match status" value="1"/>
</dbReference>
<dbReference type="AlphaFoldDB" id="A0A6P3ZK24"/>
<evidence type="ECO:0000313" key="2">
    <source>
        <dbReference type="RefSeq" id="XP_015880372.2"/>
    </source>
</evidence>
<accession>A0A6P3ZK24</accession>
<dbReference type="InParanoid" id="A0A6P3ZK24"/>
<dbReference type="RefSeq" id="XP_015880372.2">
    <property type="nucleotide sequence ID" value="XM_016024886.4"/>
</dbReference>
<dbReference type="CDD" id="cd09271">
    <property type="entry name" value="RNase_H2-C"/>
    <property type="match status" value="1"/>
</dbReference>
<dbReference type="Pfam" id="PF08615">
    <property type="entry name" value="RNase_H2_suC"/>
    <property type="match status" value="1"/>
</dbReference>
<dbReference type="InterPro" id="IPR013924">
    <property type="entry name" value="RNase_H2_suC"/>
</dbReference>
<name>A0A6P3ZK24_ZIZJJ</name>
<dbReference type="Proteomes" id="UP001652623">
    <property type="component" value="Chromosome 4"/>
</dbReference>
<dbReference type="PANTHER" id="PTHR47204:SF1">
    <property type="entry name" value="RIBONUCLEASE H2 SUBUNIT C"/>
    <property type="match status" value="1"/>
</dbReference>
<proteinExistence type="predicted"/>
<gene>
    <name evidence="2" type="primary">LOC107416398</name>
</gene>
<dbReference type="KEGG" id="zju:107416398"/>
<reference evidence="2" key="1">
    <citation type="submission" date="2025-08" db="UniProtKB">
        <authorList>
            <consortium name="RefSeq"/>
        </authorList>
    </citation>
    <scope>IDENTIFICATION</scope>
    <source>
        <tissue evidence="2">Seedling</tissue>
    </source>
</reference>
<dbReference type="GeneID" id="107416398"/>
<keyword evidence="1" id="KW-1185">Reference proteome</keyword>
<dbReference type="PANTHER" id="PTHR47204">
    <property type="entry name" value="OS02G0168900 PROTEIN"/>
    <property type="match status" value="1"/>
</dbReference>
<protein>
    <submittedName>
        <fullName evidence="2">Uncharacterized protein C12B10.15c</fullName>
    </submittedName>
</protein>